<dbReference type="Proteomes" id="UP000010467">
    <property type="component" value="Chromosome"/>
</dbReference>
<dbReference type="SUPFAM" id="SSF51004">
    <property type="entry name" value="C-terminal (heme d1) domain of cytochrome cd1-nitrite reductase"/>
    <property type="match status" value="1"/>
</dbReference>
<reference evidence="4" key="1">
    <citation type="submission" date="2012-03" db="EMBL/GenBank/DDBJ databases">
        <title>Complete sequence of chromosome of Deinococcus peraridilitoris DSM 19664.</title>
        <authorList>
            <person name="Lucas S."/>
            <person name="Copeland A."/>
            <person name="Lapidus A."/>
            <person name="Glavina del Rio T."/>
            <person name="Dalin E."/>
            <person name="Tice H."/>
            <person name="Bruce D."/>
            <person name="Goodwin L."/>
            <person name="Pitluck S."/>
            <person name="Peters L."/>
            <person name="Mikhailova N."/>
            <person name="Lu M."/>
            <person name="Kyrpides N."/>
            <person name="Mavromatis K."/>
            <person name="Ivanova N."/>
            <person name="Brettin T."/>
            <person name="Detter J.C."/>
            <person name="Han C."/>
            <person name="Larimer F."/>
            <person name="Land M."/>
            <person name="Hauser L."/>
            <person name="Markowitz V."/>
            <person name="Cheng J.-F."/>
            <person name="Hugenholtz P."/>
            <person name="Woyke T."/>
            <person name="Wu D."/>
            <person name="Pukall R."/>
            <person name="Steenblock K."/>
            <person name="Brambilla E."/>
            <person name="Klenk H.-P."/>
            <person name="Eisen J.A."/>
        </authorList>
    </citation>
    <scope>NUCLEOTIDE SEQUENCE [LARGE SCALE GENOMIC DNA]</scope>
    <source>
        <strain evidence="4">DSM 19664 / LMG 22246 / CIP 109416 / KR-200</strain>
    </source>
</reference>
<dbReference type="KEGG" id="dpd:Deipe_2739"/>
<dbReference type="InterPro" id="IPR011048">
    <property type="entry name" value="Haem_d1_sf"/>
</dbReference>
<keyword evidence="4" id="KW-1185">Reference proteome</keyword>
<evidence type="ECO:0000256" key="1">
    <source>
        <dbReference type="ARBA" id="ARBA00005564"/>
    </source>
</evidence>
<dbReference type="eggNOG" id="COG2706">
    <property type="taxonomic scope" value="Bacteria"/>
</dbReference>
<protein>
    <submittedName>
        <fullName evidence="3">3-carboxymuconate cyclase</fullName>
    </submittedName>
</protein>
<gene>
    <name evidence="3" type="ordered locus">Deipe_2739</name>
</gene>
<comment type="similarity">
    <text evidence="1">Belongs to the cycloisomerase 2 family.</text>
</comment>
<sequence>MPQESIKPLFIGTYTSPLPHAPFAKGRGIYAAQFDQERVTLEVLGLAAELEHPSFLALHPSRKTVYAASEVDAGRVTALAVDGENLRELGSQSTQGHFTAHVSVDPAGQRVFAANYGNGEASVIAFEVREDGALGAEAARASHTGQGPNEDRQEGPHPHCITPGRGGLIACAADLGTDEVVLYSLQEGALLKRLAAARVPGGSGPRHLVFHPGGQLVFCTLELAGAAASLRLSTPEENSPADLLVQYVTPAHPRERVIASELQLSPDGRFLYVSTRENDAIAVFEVDEATGALGWLGSHSTRGRTPRHFTLSPNGAFLLVGNLDSDSVTVFARHPSTGRLEEAALVACPTPACLAF</sequence>
<dbReference type="InterPro" id="IPR019405">
    <property type="entry name" value="Lactonase_7-beta_prop"/>
</dbReference>
<dbReference type="Gene3D" id="2.130.10.10">
    <property type="entry name" value="YVTN repeat-like/Quinoprotein amine dehydrogenase"/>
    <property type="match status" value="1"/>
</dbReference>
<dbReference type="GO" id="GO:0017057">
    <property type="term" value="F:6-phosphogluconolactonase activity"/>
    <property type="evidence" value="ECO:0007669"/>
    <property type="project" value="TreeGrafter"/>
</dbReference>
<evidence type="ECO:0000313" key="4">
    <source>
        <dbReference type="Proteomes" id="UP000010467"/>
    </source>
</evidence>
<dbReference type="AlphaFoldDB" id="L0A2U3"/>
<name>L0A2U3_DEIPD</name>
<proteinExistence type="inferred from homology"/>
<dbReference type="InterPro" id="IPR015943">
    <property type="entry name" value="WD40/YVTN_repeat-like_dom_sf"/>
</dbReference>
<organism evidence="3 4">
    <name type="scientific">Deinococcus peraridilitoris (strain DSM 19664 / LMG 22246 / CIP 109416 / KR-200)</name>
    <dbReference type="NCBI Taxonomy" id="937777"/>
    <lineage>
        <taxon>Bacteria</taxon>
        <taxon>Thermotogati</taxon>
        <taxon>Deinococcota</taxon>
        <taxon>Deinococci</taxon>
        <taxon>Deinococcales</taxon>
        <taxon>Deinococcaceae</taxon>
        <taxon>Deinococcus</taxon>
    </lineage>
</organism>
<dbReference type="InterPro" id="IPR050282">
    <property type="entry name" value="Cycloisomerase_2"/>
</dbReference>
<dbReference type="GO" id="GO:0005829">
    <property type="term" value="C:cytosol"/>
    <property type="evidence" value="ECO:0007669"/>
    <property type="project" value="TreeGrafter"/>
</dbReference>
<dbReference type="PANTHER" id="PTHR30344">
    <property type="entry name" value="6-PHOSPHOGLUCONOLACTONASE-RELATED"/>
    <property type="match status" value="1"/>
</dbReference>
<dbReference type="PANTHER" id="PTHR30344:SF1">
    <property type="entry name" value="6-PHOSPHOGLUCONOLACTONASE"/>
    <property type="match status" value="1"/>
</dbReference>
<dbReference type="HOGENOM" id="CLU_038716_3_0_0"/>
<feature type="region of interest" description="Disordered" evidence="2">
    <location>
        <begin position="136"/>
        <end position="161"/>
    </location>
</feature>
<evidence type="ECO:0000256" key="2">
    <source>
        <dbReference type="SAM" id="MobiDB-lite"/>
    </source>
</evidence>
<dbReference type="PATRIC" id="fig|937777.3.peg.2752"/>
<dbReference type="OrthoDB" id="9790815at2"/>
<dbReference type="RefSeq" id="WP_015236505.1">
    <property type="nucleotide sequence ID" value="NC_019793.1"/>
</dbReference>
<evidence type="ECO:0000313" key="3">
    <source>
        <dbReference type="EMBL" id="AFZ68203.1"/>
    </source>
</evidence>
<dbReference type="STRING" id="937777.Deipe_2739"/>
<dbReference type="Pfam" id="PF10282">
    <property type="entry name" value="Lactonase"/>
    <property type="match status" value="1"/>
</dbReference>
<dbReference type="EMBL" id="CP003382">
    <property type="protein sequence ID" value="AFZ68203.1"/>
    <property type="molecule type" value="Genomic_DNA"/>
</dbReference>
<accession>L0A2U3</accession>